<reference evidence="1" key="1">
    <citation type="journal article" date="2017" name="Nature">
        <title>The genome of Chenopodium quinoa.</title>
        <authorList>
            <person name="Jarvis D.E."/>
            <person name="Ho Y.S."/>
            <person name="Lightfoot D.J."/>
            <person name="Schmoeckel S.M."/>
            <person name="Li B."/>
            <person name="Borm T.J.A."/>
            <person name="Ohyanagi H."/>
            <person name="Mineta K."/>
            <person name="Michell C.T."/>
            <person name="Saber N."/>
            <person name="Kharbatia N.M."/>
            <person name="Rupper R.R."/>
            <person name="Sharp A.R."/>
            <person name="Dally N."/>
            <person name="Boughton B.A."/>
            <person name="Woo Y.H."/>
            <person name="Gao G."/>
            <person name="Schijlen E.G.W.M."/>
            <person name="Guo X."/>
            <person name="Momin A.A."/>
            <person name="Negrao S."/>
            <person name="Al-Babili S."/>
            <person name="Gehring C."/>
            <person name="Roessner U."/>
            <person name="Jung C."/>
            <person name="Murphy K."/>
            <person name="Arold S.T."/>
            <person name="Gojobori T."/>
            <person name="van der Linden C.G."/>
            <person name="van Loo E.N."/>
            <person name="Jellen E.N."/>
            <person name="Maughan P.J."/>
            <person name="Tester M."/>
        </authorList>
    </citation>
    <scope>NUCLEOTIDE SEQUENCE [LARGE SCALE GENOMIC DNA]</scope>
    <source>
        <strain evidence="1">cv. PI 614886</strain>
    </source>
</reference>
<organism evidence="1 2">
    <name type="scientific">Chenopodium quinoa</name>
    <name type="common">Quinoa</name>
    <dbReference type="NCBI Taxonomy" id="63459"/>
    <lineage>
        <taxon>Eukaryota</taxon>
        <taxon>Viridiplantae</taxon>
        <taxon>Streptophyta</taxon>
        <taxon>Embryophyta</taxon>
        <taxon>Tracheophyta</taxon>
        <taxon>Spermatophyta</taxon>
        <taxon>Magnoliopsida</taxon>
        <taxon>eudicotyledons</taxon>
        <taxon>Gunneridae</taxon>
        <taxon>Pentapetalae</taxon>
        <taxon>Caryophyllales</taxon>
        <taxon>Chenopodiaceae</taxon>
        <taxon>Chenopodioideae</taxon>
        <taxon>Atripliceae</taxon>
        <taxon>Chenopodium</taxon>
    </lineage>
</organism>
<dbReference type="Gene3D" id="3.40.50.150">
    <property type="entry name" value="Vaccinia Virus protein VP39"/>
    <property type="match status" value="2"/>
</dbReference>
<dbReference type="Gene3D" id="3.50.50.60">
    <property type="entry name" value="FAD/NAD(P)-binding domain"/>
    <property type="match status" value="1"/>
</dbReference>
<dbReference type="PANTHER" id="PTHR43675">
    <property type="entry name" value="ARSENITE METHYLTRANSFERASE"/>
    <property type="match status" value="1"/>
</dbReference>
<name>A0A803MTT4_CHEQI</name>
<accession>A0A803MTT4</accession>
<dbReference type="Pfam" id="PF02353">
    <property type="entry name" value="CMAS"/>
    <property type="match status" value="1"/>
</dbReference>
<dbReference type="InterPro" id="IPR036188">
    <property type="entry name" value="FAD/NAD-bd_sf"/>
</dbReference>
<dbReference type="GO" id="GO:0008168">
    <property type="term" value="F:methyltransferase activity"/>
    <property type="evidence" value="ECO:0007669"/>
    <property type="project" value="TreeGrafter"/>
</dbReference>
<dbReference type="OMA" id="QVQDPLF"/>
<reference evidence="1" key="2">
    <citation type="submission" date="2021-03" db="UniProtKB">
        <authorList>
            <consortium name="EnsemblPlants"/>
        </authorList>
    </citation>
    <scope>IDENTIFICATION</scope>
</reference>
<dbReference type="Gramene" id="AUR62035075-RA">
    <property type="protein sequence ID" value="AUR62035075-RA:cds"/>
    <property type="gene ID" value="AUR62035075"/>
</dbReference>
<evidence type="ECO:0008006" key="3">
    <source>
        <dbReference type="Google" id="ProtNLM"/>
    </source>
</evidence>
<dbReference type="Proteomes" id="UP000596660">
    <property type="component" value="Unplaced"/>
</dbReference>
<keyword evidence="2" id="KW-1185">Reference proteome</keyword>
<dbReference type="SUPFAM" id="SSF53335">
    <property type="entry name" value="S-adenosyl-L-methionine-dependent methyltransferases"/>
    <property type="match status" value="1"/>
</dbReference>
<sequence length="949" mass="106338">MKSIAVIGGGISGLGAAYELANAGVKVVLYEKEDYLGGHAKTVNVDCIFLDLGFMVFNRVSYPNVAELFDGLGIEVEASEMSFSVSSDEGQGCEWGSRNGLRSYLAQLSNAVKPKFWKMLQEIKKFKDDVIMYLEVLENNPDMDCTETLGHFIKSRSYSELFQKAYLIPMCASIWSCPSERVMDLSAFSALSFCRNHHLLQLSGGPQWLTMRGRSQQYVNKGVLCSVSRGGLGLVPAVPAPDAIRMLGKDVTHDEMRILGAFQYVYSDVYLHQDKKFMPRNPAAWSALNFQGSTLTYWLNVLQVCADSPCYQMTLYTTATAVVYCQTKSNGAVYCFRNISMAGIITSSKAPHIFSQCSENISEINPPFLLTLNPTHPPENILLKSSSGFLVPSVGTMKASIELGNIQGKRGIWFCGASHGCDFHEDGLKAGLIAANAVLKRNYTPVANPKNMVFSWTEAIARSYISRFLQRFIHAGCLMINYDLFSDDMLLLAQAMPQVNACYANCPISKESLTGHSLLEDGGTVLKFEGLDKRCTWKTAIRAHSPQFYWKVAIEADLGLADAFINGDISIVDQNEGLLNLFRIFLANLYLYAPASKDEKNSLEFKGWWTPMFFTAGIASAKYFYQHLSRQNSVTLARSNIARHYDLSNDMFSLFLDDTMTYSCAIFKSENEDLRVAQLRKLHLLIEKARVEKHHEVLDIGCGWGSLAIEIVKKTGCRYTGITLAEEQLKLAEQRVKEAGLEDHIRLLLCDYRQLPASHKFDRIISCGMLEHVGDKYYEDFFRHCESLLAENGLLVLQVHNSLLIAVKIVVKLGLVGDLIRQKHIFIGTYETCIISRTISIPDERYDGHKRSSDFMREYIFPGGCLPSLSRLTSAMIATSSLCVEHVENIGVHYGQTLRCWRKNFLENQRRDEITGDLHLLMQIVFSRQGNIVAFSDPYASIPSSHSFP</sequence>
<dbReference type="EnsemblPlants" id="AUR62035075-RA">
    <property type="protein sequence ID" value="AUR62035075-RA:cds"/>
    <property type="gene ID" value="AUR62035075"/>
</dbReference>
<proteinExistence type="predicted"/>
<dbReference type="PANTHER" id="PTHR43675:SF30">
    <property type="entry name" value="CYCLOPROPANE-FATTY-ACYL-PHOSPHOLIPID SYNTHASE"/>
    <property type="match status" value="1"/>
</dbReference>
<dbReference type="CDD" id="cd02440">
    <property type="entry name" value="AdoMet_MTases"/>
    <property type="match status" value="1"/>
</dbReference>
<dbReference type="SUPFAM" id="SSF51905">
    <property type="entry name" value="FAD/NAD(P)-binding domain"/>
    <property type="match status" value="1"/>
</dbReference>
<evidence type="ECO:0000313" key="1">
    <source>
        <dbReference type="EnsemblPlants" id="AUR62035075-RA:cds"/>
    </source>
</evidence>
<dbReference type="InterPro" id="IPR029063">
    <property type="entry name" value="SAM-dependent_MTases_sf"/>
</dbReference>
<dbReference type="InterPro" id="IPR026669">
    <property type="entry name" value="Arsenite_MeTrfase-like"/>
</dbReference>
<dbReference type="AlphaFoldDB" id="A0A803MTT4"/>
<dbReference type="Pfam" id="PF13450">
    <property type="entry name" value="NAD_binding_8"/>
    <property type="match status" value="1"/>
</dbReference>
<protein>
    <recommendedName>
        <fullName evidence="3">Cyclopropane-fatty-acyl-phospholipid synthase</fullName>
    </recommendedName>
</protein>
<evidence type="ECO:0000313" key="2">
    <source>
        <dbReference type="Proteomes" id="UP000596660"/>
    </source>
</evidence>